<organism evidence="3 4">
    <name type="scientific">Parerythrobacter lacustris</name>
    <dbReference type="NCBI Taxonomy" id="2969984"/>
    <lineage>
        <taxon>Bacteria</taxon>
        <taxon>Pseudomonadati</taxon>
        <taxon>Pseudomonadota</taxon>
        <taxon>Alphaproteobacteria</taxon>
        <taxon>Sphingomonadales</taxon>
        <taxon>Erythrobacteraceae</taxon>
        <taxon>Parerythrobacter</taxon>
    </lineage>
</organism>
<feature type="chain" id="PRO_5046585232" evidence="2">
    <location>
        <begin position="20"/>
        <end position="198"/>
    </location>
</feature>
<dbReference type="EMBL" id="JANKHH010000005">
    <property type="protein sequence ID" value="MCR2834289.1"/>
    <property type="molecule type" value="Genomic_DNA"/>
</dbReference>
<evidence type="ECO:0000313" key="4">
    <source>
        <dbReference type="Proteomes" id="UP001206067"/>
    </source>
</evidence>
<protein>
    <submittedName>
        <fullName evidence="3">Uncharacterized protein</fullName>
    </submittedName>
</protein>
<keyword evidence="4" id="KW-1185">Reference proteome</keyword>
<evidence type="ECO:0000256" key="2">
    <source>
        <dbReference type="SAM" id="SignalP"/>
    </source>
</evidence>
<feature type="signal peptide" evidence="2">
    <location>
        <begin position="1"/>
        <end position="19"/>
    </location>
</feature>
<name>A0ABT1XRK9_9SPHN</name>
<gene>
    <name evidence="3" type="ORF">NSO95_10060</name>
</gene>
<evidence type="ECO:0000256" key="1">
    <source>
        <dbReference type="SAM" id="MobiDB-lite"/>
    </source>
</evidence>
<proteinExistence type="predicted"/>
<evidence type="ECO:0000313" key="3">
    <source>
        <dbReference type="EMBL" id="MCR2834289.1"/>
    </source>
</evidence>
<accession>A0ABT1XRK9</accession>
<dbReference type="RefSeq" id="WP_257596091.1">
    <property type="nucleotide sequence ID" value="NZ_JANKHH010000005.1"/>
</dbReference>
<keyword evidence="2" id="KW-0732">Signal</keyword>
<sequence length="198" mass="21696">MKFRAVFLALAGAALLASCGEPGAVYQIPAKQMRQQLIAAKPPAILFGSHATSTRAYQRGDGSIVWTVSEDNEALFRFIGTTEAVDDQSTKIVLSIAGPTDDANDPVAKKFDDHPQIAKLYLRAMEEAIDSKLTGRTFDFSKFRGEMMAAAMAEMPEIQAQFDEAVATGQSMEQSMRDAERAQADREWEQSIEAQVVE</sequence>
<feature type="compositionally biased region" description="Basic and acidic residues" evidence="1">
    <location>
        <begin position="175"/>
        <end position="189"/>
    </location>
</feature>
<dbReference type="PROSITE" id="PS51257">
    <property type="entry name" value="PROKAR_LIPOPROTEIN"/>
    <property type="match status" value="1"/>
</dbReference>
<feature type="region of interest" description="Disordered" evidence="1">
    <location>
        <begin position="169"/>
        <end position="198"/>
    </location>
</feature>
<comment type="caution">
    <text evidence="3">The sequence shown here is derived from an EMBL/GenBank/DDBJ whole genome shotgun (WGS) entry which is preliminary data.</text>
</comment>
<dbReference type="Proteomes" id="UP001206067">
    <property type="component" value="Unassembled WGS sequence"/>
</dbReference>
<reference evidence="3 4" key="1">
    <citation type="submission" date="2022-08" db="EMBL/GenBank/DDBJ databases">
        <title>Polyphasic taxonomy analysis of Qipengyuania sp.RS5-5.</title>
        <authorList>
            <person name="Xamxidin M."/>
            <person name="Wu M."/>
        </authorList>
    </citation>
    <scope>NUCLEOTIDE SEQUENCE [LARGE SCALE GENOMIC DNA]</scope>
    <source>
        <strain evidence="3 4">RS5-5</strain>
    </source>
</reference>